<dbReference type="Pfam" id="PF13541">
    <property type="entry name" value="ChlI"/>
    <property type="match status" value="1"/>
</dbReference>
<reference evidence="5 6" key="1">
    <citation type="journal article" date="2015" name="Nature">
        <title>rRNA introns, odd ribosomes, and small enigmatic genomes across a large radiation of phyla.</title>
        <authorList>
            <person name="Brown C.T."/>
            <person name="Hug L.A."/>
            <person name="Thomas B.C."/>
            <person name="Sharon I."/>
            <person name="Castelle C.J."/>
            <person name="Singh A."/>
            <person name="Wilkins M.J."/>
            <person name="Williams K.H."/>
            <person name="Banfield J.F."/>
        </authorList>
    </citation>
    <scope>NUCLEOTIDE SEQUENCE [LARGE SCALE GENOMIC DNA]</scope>
</reference>
<comment type="caution">
    <text evidence="5">The sequence shown here is derived from an EMBL/GenBank/DDBJ whole genome shotgun (WGS) entry which is preliminary data.</text>
</comment>
<keyword evidence="2" id="KW-0547">Nucleotide-binding</keyword>
<dbReference type="InterPro" id="IPR004482">
    <property type="entry name" value="Mg_chelat-rel"/>
</dbReference>
<dbReference type="EMBL" id="LBQX01000006">
    <property type="protein sequence ID" value="KKP87143.1"/>
    <property type="molecule type" value="Genomic_DNA"/>
</dbReference>
<dbReference type="NCBIfam" id="TIGR00368">
    <property type="entry name" value="YifB family Mg chelatase-like AAA ATPase"/>
    <property type="match status" value="1"/>
</dbReference>
<dbReference type="InterPro" id="IPR025158">
    <property type="entry name" value="Mg_chelat-rel_C"/>
</dbReference>
<comment type="similarity">
    <text evidence="1">Belongs to the Mg-chelatase subunits D/I family. ComM subfamily.</text>
</comment>
<dbReference type="InterPro" id="IPR027417">
    <property type="entry name" value="P-loop_NTPase"/>
</dbReference>
<dbReference type="InterPro" id="IPR003593">
    <property type="entry name" value="AAA+_ATPase"/>
</dbReference>
<dbReference type="InterPro" id="IPR020568">
    <property type="entry name" value="Ribosomal_Su5_D2-typ_SF"/>
</dbReference>
<dbReference type="InterPro" id="IPR045006">
    <property type="entry name" value="CHLI-like"/>
</dbReference>
<dbReference type="Gene3D" id="3.30.230.10">
    <property type="match status" value="1"/>
</dbReference>
<dbReference type="InterPro" id="IPR014721">
    <property type="entry name" value="Ribsml_uS5_D2-typ_fold_subgr"/>
</dbReference>
<dbReference type="Pfam" id="PF13335">
    <property type="entry name" value="Mg_chelatase_C"/>
    <property type="match status" value="1"/>
</dbReference>
<feature type="domain" description="AAA+ ATPase" evidence="4">
    <location>
        <begin position="214"/>
        <end position="396"/>
    </location>
</feature>
<organism evidence="5 6">
    <name type="scientific">Candidatus Roizmanbacteria bacterium GW2011_GWA2_35_8</name>
    <dbReference type="NCBI Taxonomy" id="1618479"/>
    <lineage>
        <taxon>Bacteria</taxon>
        <taxon>Candidatus Roizmaniibacteriota</taxon>
    </lineage>
</organism>
<sequence>MLAKVISGTILGLDGLLVEVEVDVATKGFPKFNIVGLPSKSVDESKERVRAAIINAGYEMPDTRITVNLAPADLPKEGAGFDLPIAVGILAAAGMIKKESLEDSIFLGELSLQGGLRKVPGVISITIEAEKKKIKKIYLPNQNILEASLIDSIETFAVKDLSDLIFHLNGDKILKNSSIKDIHSLIKEESYQYYFEDVKGQESVKRGLEIAASGFHNVIMKGPPGTGKTLLSRAFPSILPTMEKSEILEVTKIYSVVGLLNNDFFKTTRPFRSPHHTTSRIGLIGGGSTPTPGEISLAHRGVLFLDELPEFPRSVLEALRQPLEDGTVTISRASGSLTFPSRFLLLAACNPCPCGYLGHPKKSCRCLPGTILKYKKRLSGPLMDRIDIHLDVAPVDEEKLTNNIVPENSKIIRERIIRARKIQKKRFTKEKILTNGEMGSSEIKKYCKLNDEALSLLKQAISRLSLSARSFHKTIKIGQTISDMKDEDSISVESIAEALQYRSYDD</sequence>
<protein>
    <submittedName>
        <fullName evidence="5">Mg chelatase, subunit ChlI</fullName>
    </submittedName>
</protein>
<dbReference type="SMART" id="SM00382">
    <property type="entry name" value="AAA"/>
    <property type="match status" value="1"/>
</dbReference>
<dbReference type="SUPFAM" id="SSF54211">
    <property type="entry name" value="Ribosomal protein S5 domain 2-like"/>
    <property type="match status" value="1"/>
</dbReference>
<dbReference type="PANTHER" id="PTHR32039:SF7">
    <property type="entry name" value="COMPETENCE PROTEIN COMM"/>
    <property type="match status" value="1"/>
</dbReference>
<dbReference type="GO" id="GO:0003677">
    <property type="term" value="F:DNA binding"/>
    <property type="evidence" value="ECO:0007669"/>
    <property type="project" value="InterPro"/>
</dbReference>
<gene>
    <name evidence="5" type="ORF">UR89_C0006G0019</name>
</gene>
<dbReference type="InterPro" id="IPR001208">
    <property type="entry name" value="MCM_dom"/>
</dbReference>
<dbReference type="PATRIC" id="fig|1618479.3.peg.114"/>
<proteinExistence type="inferred from homology"/>
<dbReference type="PRINTS" id="PR01657">
    <property type="entry name" value="MCMFAMILY"/>
</dbReference>
<dbReference type="Pfam" id="PF01078">
    <property type="entry name" value="Mg_chelatase"/>
    <property type="match status" value="1"/>
</dbReference>
<evidence type="ECO:0000256" key="1">
    <source>
        <dbReference type="ARBA" id="ARBA00006354"/>
    </source>
</evidence>
<dbReference type="AlphaFoldDB" id="A0A0G0D1C8"/>
<evidence type="ECO:0000259" key="4">
    <source>
        <dbReference type="SMART" id="SM00382"/>
    </source>
</evidence>
<dbReference type="SUPFAM" id="SSF52540">
    <property type="entry name" value="P-loop containing nucleoside triphosphate hydrolases"/>
    <property type="match status" value="1"/>
</dbReference>
<keyword evidence="3" id="KW-0067">ATP-binding</keyword>
<dbReference type="Gene3D" id="3.40.50.300">
    <property type="entry name" value="P-loop containing nucleotide triphosphate hydrolases"/>
    <property type="match status" value="1"/>
</dbReference>
<dbReference type="PANTHER" id="PTHR32039">
    <property type="entry name" value="MAGNESIUM-CHELATASE SUBUNIT CHLI"/>
    <property type="match status" value="1"/>
</dbReference>
<evidence type="ECO:0000256" key="3">
    <source>
        <dbReference type="ARBA" id="ARBA00022840"/>
    </source>
</evidence>
<name>A0A0G0D1C8_9BACT</name>
<dbReference type="Proteomes" id="UP000034536">
    <property type="component" value="Unassembled WGS sequence"/>
</dbReference>
<evidence type="ECO:0000313" key="5">
    <source>
        <dbReference type="EMBL" id="KKP87143.1"/>
    </source>
</evidence>
<dbReference type="InterPro" id="IPR000523">
    <property type="entry name" value="Mg_chelatse_chII-like_cat_dom"/>
</dbReference>
<dbReference type="GO" id="GO:0005524">
    <property type="term" value="F:ATP binding"/>
    <property type="evidence" value="ECO:0007669"/>
    <property type="project" value="UniProtKB-KW"/>
</dbReference>
<accession>A0A0G0D1C8</accession>
<evidence type="ECO:0000256" key="2">
    <source>
        <dbReference type="ARBA" id="ARBA00022741"/>
    </source>
</evidence>
<evidence type="ECO:0000313" key="6">
    <source>
        <dbReference type="Proteomes" id="UP000034536"/>
    </source>
</evidence>